<proteinExistence type="predicted"/>
<keyword evidence="1" id="KW-0547">Nucleotide-binding</keyword>
<keyword evidence="2" id="KW-0378">Hydrolase</keyword>
<dbReference type="GO" id="GO:0005634">
    <property type="term" value="C:nucleus"/>
    <property type="evidence" value="ECO:0007669"/>
    <property type="project" value="TreeGrafter"/>
</dbReference>
<dbReference type="SUPFAM" id="SSF52540">
    <property type="entry name" value="P-loop containing nucleoside triphosphate hydrolases"/>
    <property type="match status" value="1"/>
</dbReference>
<dbReference type="GO" id="GO:0006281">
    <property type="term" value="P:DNA repair"/>
    <property type="evidence" value="ECO:0007669"/>
    <property type="project" value="TreeGrafter"/>
</dbReference>
<dbReference type="InterPro" id="IPR038718">
    <property type="entry name" value="SNF2-like_sf"/>
</dbReference>
<evidence type="ECO:0000313" key="6">
    <source>
        <dbReference type="Proteomes" id="UP001190700"/>
    </source>
</evidence>
<keyword evidence="3" id="KW-0067">ATP-binding</keyword>
<comment type="caution">
    <text evidence="5">The sequence shown here is derived from an EMBL/GenBank/DDBJ whole genome shotgun (WGS) entry which is preliminary data.</text>
</comment>
<dbReference type="Gene3D" id="3.40.50.10810">
    <property type="entry name" value="Tandem AAA-ATPase domain"/>
    <property type="match status" value="1"/>
</dbReference>
<dbReference type="GO" id="GO:0008094">
    <property type="term" value="F:ATP-dependent activity, acting on DNA"/>
    <property type="evidence" value="ECO:0007669"/>
    <property type="project" value="TreeGrafter"/>
</dbReference>
<dbReference type="InterPro" id="IPR027417">
    <property type="entry name" value="P-loop_NTPase"/>
</dbReference>
<accession>A0AAE0GJ20</accession>
<dbReference type="Proteomes" id="UP001190700">
    <property type="component" value="Unassembled WGS sequence"/>
</dbReference>
<evidence type="ECO:0000256" key="2">
    <source>
        <dbReference type="ARBA" id="ARBA00022801"/>
    </source>
</evidence>
<dbReference type="PANTHER" id="PTHR45626:SF22">
    <property type="entry name" value="DNA REPAIR PROTEIN RAD5"/>
    <property type="match status" value="1"/>
</dbReference>
<feature type="compositionally biased region" description="Basic and acidic residues" evidence="4">
    <location>
        <begin position="587"/>
        <end position="596"/>
    </location>
</feature>
<sequence length="596" mass="64821">MLEGFEEGASLADAMGQGFLEALEREENEDALCSTADSLHEPAARTVVEDHAVSDGNIETNVEDTGEALLVSECCLAHPDLEGLDSPAEMFAIDPRKTGWGKYWLGHMPETSDVSHLPVPDVGGFVLRALEGPASPSQEKWKADPQRRLRVPRRRVHADQGFPSPKLVDNDVFCELRYSMSPSVVQHFDFDDICEGTLRVFALPNHEGESMVRMLVVVDCLAMEEALDQQTMSQRLTKFMHAVAAAPPINMWPTTLPARTDEAGVVELEVESPGALYPHQRCSLEWMQQVECEVAAASALDVLPLTFGKYTFGSTYTVALPRGGVIAHPPGSGKTRIIASYLAQRSKQAAAGVEPAGPSGPDDAEVSTASRVGAAVVVCPAHLTAQWSEELEASSCHLAREVHLVSFADVEALVEARGGDPTLQGYVIIDEPQDASPSEMEALQLLAAGADLLWLLCGTASSHMHLLGGLLVGRWKWRQYCYRAEWQGTPQVVHVVRQRFLRDPPWACLPLPAMRTFDLGVGVGMEEAVDSQVASLSGFVMDAVMLLSFGQQGAFLAIRALALRSAEARRRSATRSATSATRRSRRGERYERGEAL</sequence>
<dbReference type="AlphaFoldDB" id="A0AAE0GJ20"/>
<organism evidence="5 6">
    <name type="scientific">Cymbomonas tetramitiformis</name>
    <dbReference type="NCBI Taxonomy" id="36881"/>
    <lineage>
        <taxon>Eukaryota</taxon>
        <taxon>Viridiplantae</taxon>
        <taxon>Chlorophyta</taxon>
        <taxon>Pyramimonadophyceae</taxon>
        <taxon>Pyramimonadales</taxon>
        <taxon>Pyramimonadaceae</taxon>
        <taxon>Cymbomonas</taxon>
    </lineage>
</organism>
<dbReference type="GO" id="GO:0005524">
    <property type="term" value="F:ATP binding"/>
    <property type="evidence" value="ECO:0007669"/>
    <property type="project" value="UniProtKB-KW"/>
</dbReference>
<evidence type="ECO:0000256" key="3">
    <source>
        <dbReference type="ARBA" id="ARBA00022840"/>
    </source>
</evidence>
<evidence type="ECO:0000256" key="4">
    <source>
        <dbReference type="SAM" id="MobiDB-lite"/>
    </source>
</evidence>
<evidence type="ECO:0000313" key="5">
    <source>
        <dbReference type="EMBL" id="KAK3278938.1"/>
    </source>
</evidence>
<gene>
    <name evidence="5" type="ORF">CYMTET_13161</name>
</gene>
<dbReference type="GO" id="GO:0016787">
    <property type="term" value="F:hydrolase activity"/>
    <property type="evidence" value="ECO:0007669"/>
    <property type="project" value="UniProtKB-KW"/>
</dbReference>
<dbReference type="PANTHER" id="PTHR45626">
    <property type="entry name" value="TRANSCRIPTION TERMINATION FACTOR 2-RELATED"/>
    <property type="match status" value="1"/>
</dbReference>
<evidence type="ECO:0000256" key="1">
    <source>
        <dbReference type="ARBA" id="ARBA00022741"/>
    </source>
</evidence>
<feature type="region of interest" description="Disordered" evidence="4">
    <location>
        <begin position="572"/>
        <end position="596"/>
    </location>
</feature>
<protein>
    <submittedName>
        <fullName evidence="5">Uncharacterized protein</fullName>
    </submittedName>
</protein>
<keyword evidence="6" id="KW-1185">Reference proteome</keyword>
<dbReference type="EMBL" id="LGRX02005213">
    <property type="protein sequence ID" value="KAK3278938.1"/>
    <property type="molecule type" value="Genomic_DNA"/>
</dbReference>
<dbReference type="InterPro" id="IPR050628">
    <property type="entry name" value="SNF2_RAD54_helicase_TF"/>
</dbReference>
<name>A0AAE0GJ20_9CHLO</name>
<reference evidence="5 6" key="1">
    <citation type="journal article" date="2015" name="Genome Biol. Evol.">
        <title>Comparative Genomics of a Bacterivorous Green Alga Reveals Evolutionary Causalities and Consequences of Phago-Mixotrophic Mode of Nutrition.</title>
        <authorList>
            <person name="Burns J.A."/>
            <person name="Paasch A."/>
            <person name="Narechania A."/>
            <person name="Kim E."/>
        </authorList>
    </citation>
    <scope>NUCLEOTIDE SEQUENCE [LARGE SCALE GENOMIC DNA]</scope>
    <source>
        <strain evidence="5 6">PLY_AMNH</strain>
    </source>
</reference>